<protein>
    <submittedName>
        <fullName evidence="1">Uncharacterized protein</fullName>
    </submittedName>
</protein>
<dbReference type="InterPro" id="IPR036388">
    <property type="entry name" value="WH-like_DNA-bd_sf"/>
</dbReference>
<dbReference type="RefSeq" id="WP_003142307.1">
    <property type="nucleotide sequence ID" value="NZ_AP014651.1"/>
</dbReference>
<dbReference type="Proteomes" id="UP000253594">
    <property type="component" value="Unassembled WGS sequence"/>
</dbReference>
<proteinExistence type="predicted"/>
<comment type="caution">
    <text evidence="1">The sequence shown here is derived from an EMBL/GenBank/DDBJ whole genome shotgun (WGS) entry which is preliminary data.</text>
</comment>
<dbReference type="SUPFAM" id="SSF46785">
    <property type="entry name" value="Winged helix' DNA-binding domain"/>
    <property type="match status" value="1"/>
</dbReference>
<dbReference type="Gene3D" id="1.10.10.10">
    <property type="entry name" value="Winged helix-like DNA-binding domain superfamily/Winged helix DNA-binding domain"/>
    <property type="match status" value="1"/>
</dbReference>
<sequence length="104" mass="11894">MSTEKYRSEQVQRTLRVMLALAANEFRGLLLKEVAVAAECDASAALRALENLRIAGLADRSPHDDKRWLLGPRLVQVAFGFDEALRRGQDELNERRQRYTRLPN</sequence>
<dbReference type="EMBL" id="QORE01000021">
    <property type="protein sequence ID" value="RCI76567.1"/>
    <property type="molecule type" value="Genomic_DNA"/>
</dbReference>
<evidence type="ECO:0000313" key="2">
    <source>
        <dbReference type="Proteomes" id="UP000253594"/>
    </source>
</evidence>
<accession>A0A0C6EAL0</accession>
<organism evidence="1 2">
    <name type="scientific">Pseudomonas aeruginosa</name>
    <dbReference type="NCBI Taxonomy" id="287"/>
    <lineage>
        <taxon>Bacteria</taxon>
        <taxon>Pseudomonadati</taxon>
        <taxon>Pseudomonadota</taxon>
        <taxon>Gammaproteobacteria</taxon>
        <taxon>Pseudomonadales</taxon>
        <taxon>Pseudomonadaceae</taxon>
        <taxon>Pseudomonas</taxon>
    </lineage>
</organism>
<reference evidence="1 2" key="1">
    <citation type="submission" date="2018-07" db="EMBL/GenBank/DDBJ databases">
        <title>Mechanisms of high-level aminoglycoside resistance among Gram-negative pathogens in Brazil.</title>
        <authorList>
            <person name="Ballaben A.S."/>
            <person name="Darini A.L.C."/>
            <person name="Doi Y."/>
        </authorList>
    </citation>
    <scope>NUCLEOTIDE SEQUENCE [LARGE SCALE GENOMIC DNA]</scope>
    <source>
        <strain evidence="1 2">B2-305</strain>
    </source>
</reference>
<dbReference type="AlphaFoldDB" id="A0A0C6EAL0"/>
<gene>
    <name evidence="1" type="ORF">DT376_01675</name>
</gene>
<evidence type="ECO:0000313" key="1">
    <source>
        <dbReference type="EMBL" id="RCI76567.1"/>
    </source>
</evidence>
<name>A0A0C6EAL0_PSEAI</name>
<dbReference type="InterPro" id="IPR036390">
    <property type="entry name" value="WH_DNA-bd_sf"/>
</dbReference>